<accession>A0A7G6X801</accession>
<dbReference type="KEGG" id="kqi:F1D05_36305"/>
<evidence type="ECO:0000256" key="1">
    <source>
        <dbReference type="SAM" id="MobiDB-lite"/>
    </source>
</evidence>
<evidence type="ECO:0000313" key="2">
    <source>
        <dbReference type="EMBL" id="QNE22366.1"/>
    </source>
</evidence>
<protein>
    <submittedName>
        <fullName evidence="2">Uncharacterized protein</fullName>
    </submittedName>
</protein>
<reference evidence="3" key="1">
    <citation type="submission" date="2019-09" db="EMBL/GenBank/DDBJ databases">
        <title>Antimicrobial potential of Antarctic Bacteria.</title>
        <authorList>
            <person name="Benaud N."/>
            <person name="Edwards R.J."/>
            <person name="Ferrari B.C."/>
        </authorList>
    </citation>
    <scope>NUCLEOTIDE SEQUENCE [LARGE SCALE GENOMIC DNA]</scope>
    <source>
        <strain evidence="3">SPB151</strain>
    </source>
</reference>
<reference evidence="2 3" key="2">
    <citation type="journal article" date="2020" name="Microbiol. Resour. Announc.">
        <title>Antarctic desert soil bacteria exhibit high novel natural product potential, evaluated through long-read genome sequencing and comparative genomics.</title>
        <authorList>
            <person name="Benaud N."/>
            <person name="Edwards R.J."/>
            <person name="Amos T.G."/>
            <person name="D'Agostino P.M."/>
            <person name="Gutierrez-Chavez C."/>
            <person name="Montgomery K."/>
            <person name="Nicetic I."/>
            <person name="Ferrari B.C."/>
        </authorList>
    </citation>
    <scope>NUCLEOTIDE SEQUENCE [LARGE SCALE GENOMIC DNA]</scope>
    <source>
        <strain evidence="2 3">SPB151</strain>
    </source>
</reference>
<name>A0A7G6X801_9ACTN</name>
<sequence length="71" mass="7933">MSEATGTTACQLSMCPGPLDEGEIQDYVGRCPEETRWAFEGWLRGERHLDGDLIERGDESRSEDDGNRGRS</sequence>
<dbReference type="EMBL" id="CP043661">
    <property type="protein sequence ID" value="QNE22366.1"/>
    <property type="molecule type" value="Genomic_DNA"/>
</dbReference>
<organism evidence="2 3">
    <name type="scientific">Kribbella qitaiheensis</name>
    <dbReference type="NCBI Taxonomy" id="1544730"/>
    <lineage>
        <taxon>Bacteria</taxon>
        <taxon>Bacillati</taxon>
        <taxon>Actinomycetota</taxon>
        <taxon>Actinomycetes</taxon>
        <taxon>Propionibacteriales</taxon>
        <taxon>Kribbellaceae</taxon>
        <taxon>Kribbella</taxon>
    </lineage>
</organism>
<keyword evidence="3" id="KW-1185">Reference proteome</keyword>
<dbReference type="Proteomes" id="UP000515563">
    <property type="component" value="Chromosome"/>
</dbReference>
<evidence type="ECO:0000313" key="3">
    <source>
        <dbReference type="Proteomes" id="UP000515563"/>
    </source>
</evidence>
<feature type="region of interest" description="Disordered" evidence="1">
    <location>
        <begin position="48"/>
        <end position="71"/>
    </location>
</feature>
<dbReference type="AlphaFoldDB" id="A0A7G6X801"/>
<proteinExistence type="predicted"/>
<gene>
    <name evidence="2" type="ORF">F1D05_36305</name>
</gene>